<dbReference type="PANTHER" id="PTHR43685">
    <property type="entry name" value="GLYCOSYLTRANSFERASE"/>
    <property type="match status" value="1"/>
</dbReference>
<evidence type="ECO:0000256" key="2">
    <source>
        <dbReference type="ARBA" id="ARBA00022676"/>
    </source>
</evidence>
<dbReference type="InterPro" id="IPR029044">
    <property type="entry name" value="Nucleotide-diphossugar_trans"/>
</dbReference>
<dbReference type="RefSeq" id="WP_207859560.1">
    <property type="nucleotide sequence ID" value="NZ_JAFREP010000013.1"/>
</dbReference>
<feature type="domain" description="Glycosyltransferase 2-like" evidence="4">
    <location>
        <begin position="9"/>
        <end position="141"/>
    </location>
</feature>
<gene>
    <name evidence="5" type="ORF">J3U88_14360</name>
</gene>
<dbReference type="Gene3D" id="3.90.550.10">
    <property type="entry name" value="Spore Coat Polysaccharide Biosynthesis Protein SpsA, Chain A"/>
    <property type="match status" value="1"/>
</dbReference>
<dbReference type="InterPro" id="IPR050834">
    <property type="entry name" value="Glycosyltransf_2"/>
</dbReference>
<evidence type="ECO:0000256" key="1">
    <source>
        <dbReference type="ARBA" id="ARBA00006739"/>
    </source>
</evidence>
<keyword evidence="6" id="KW-1185">Reference proteome</keyword>
<dbReference type="EMBL" id="JAFREP010000013">
    <property type="protein sequence ID" value="MBO1319654.1"/>
    <property type="molecule type" value="Genomic_DNA"/>
</dbReference>
<dbReference type="SUPFAM" id="SSF51735">
    <property type="entry name" value="NAD(P)-binding Rossmann-fold domains"/>
    <property type="match status" value="1"/>
</dbReference>
<evidence type="ECO:0000313" key="6">
    <source>
        <dbReference type="Proteomes" id="UP000664417"/>
    </source>
</evidence>
<dbReference type="GO" id="GO:0016757">
    <property type="term" value="F:glycosyltransferase activity"/>
    <property type="evidence" value="ECO:0007669"/>
    <property type="project" value="UniProtKB-KW"/>
</dbReference>
<comment type="caution">
    <text evidence="5">The sequence shown here is derived from an EMBL/GenBank/DDBJ whole genome shotgun (WGS) entry which is preliminary data.</text>
</comment>
<dbReference type="SUPFAM" id="SSF53448">
    <property type="entry name" value="Nucleotide-diphospho-sugar transferases"/>
    <property type="match status" value="1"/>
</dbReference>
<keyword evidence="3" id="KW-0808">Transferase</keyword>
<proteinExistence type="inferred from homology"/>
<evidence type="ECO:0000259" key="4">
    <source>
        <dbReference type="Pfam" id="PF00535"/>
    </source>
</evidence>
<dbReference type="InterPro" id="IPR001173">
    <property type="entry name" value="Glyco_trans_2-like"/>
</dbReference>
<name>A0A8J7Q9V3_9BACT</name>
<reference evidence="5" key="1">
    <citation type="submission" date="2021-03" db="EMBL/GenBank/DDBJ databases">
        <authorList>
            <person name="Wang G."/>
        </authorList>
    </citation>
    <scope>NUCLEOTIDE SEQUENCE</scope>
    <source>
        <strain evidence="5">KCTC 12899</strain>
    </source>
</reference>
<evidence type="ECO:0000256" key="3">
    <source>
        <dbReference type="ARBA" id="ARBA00022679"/>
    </source>
</evidence>
<evidence type="ECO:0000313" key="5">
    <source>
        <dbReference type="EMBL" id="MBO1319654.1"/>
    </source>
</evidence>
<dbReference type="Proteomes" id="UP000664417">
    <property type="component" value="Unassembled WGS sequence"/>
</dbReference>
<dbReference type="InterPro" id="IPR036291">
    <property type="entry name" value="NAD(P)-bd_dom_sf"/>
</dbReference>
<protein>
    <submittedName>
        <fullName evidence="5">Glycosyltransferase</fullName>
    </submittedName>
</protein>
<comment type="similarity">
    <text evidence="1">Belongs to the glycosyltransferase 2 family.</text>
</comment>
<keyword evidence="2" id="KW-0328">Glycosyltransferase</keyword>
<dbReference type="Pfam" id="PF00535">
    <property type="entry name" value="Glycos_transf_2"/>
    <property type="match status" value="1"/>
</dbReference>
<dbReference type="PANTHER" id="PTHR43685:SF5">
    <property type="entry name" value="GLYCOSYLTRANSFERASE EPSE-RELATED"/>
    <property type="match status" value="1"/>
</dbReference>
<sequence length="342" mass="38839">MSETRPAVSVLMPVYNGMPYLPEAVAAVQAQRDCAFECVVVNDGSEDGTAAYLDQIAREDPRFRVFHAPHGGIVAALNLGLTHVRADWIARMDADDQCAPDRLARQARFLQAHPEIGLVAARVAYDGDAERNRGFALYVDWSNELCEPEMIWLNRFVESPLVHPSVMFRRDCVARFGGYRDGAFPEDYELWLRWLDAGVKMSKLPEVLVSWREREDRLTRVHERYTDLAFYRAKALYLQRFLSRHLKNKPRPIWVWGAGRTTRKRAKMLEENGLTIASYIDINPKKIGQTIDEKPVVAPAAIPEPARCFVLAYVGSRGAREQIAAFLEEKGFRAGRDYLLAA</sequence>
<accession>A0A8J7Q9V3</accession>
<organism evidence="5 6">
    <name type="scientific">Acanthopleuribacter pedis</name>
    <dbReference type="NCBI Taxonomy" id="442870"/>
    <lineage>
        <taxon>Bacteria</taxon>
        <taxon>Pseudomonadati</taxon>
        <taxon>Acidobacteriota</taxon>
        <taxon>Holophagae</taxon>
        <taxon>Acanthopleuribacterales</taxon>
        <taxon>Acanthopleuribacteraceae</taxon>
        <taxon>Acanthopleuribacter</taxon>
    </lineage>
</organism>
<dbReference type="AlphaFoldDB" id="A0A8J7Q9V3"/>